<dbReference type="Gene3D" id="3.40.50.880">
    <property type="match status" value="1"/>
</dbReference>
<name>A0ABY6BG80_9GAMM</name>
<dbReference type="RefSeq" id="WP_261695569.1">
    <property type="nucleotide sequence ID" value="NZ_CP104694.1"/>
</dbReference>
<dbReference type="PROSITE" id="PS51273">
    <property type="entry name" value="GATASE_TYPE_1"/>
    <property type="match status" value="1"/>
</dbReference>
<evidence type="ECO:0000313" key="2">
    <source>
        <dbReference type="EMBL" id="UXI68611.1"/>
    </source>
</evidence>
<dbReference type="NCBIfam" id="NF006562">
    <property type="entry name" value="PRK09065.1"/>
    <property type="match status" value="1"/>
</dbReference>
<dbReference type="PANTHER" id="PTHR42695:SF5">
    <property type="entry name" value="GLUTAMINE AMIDOTRANSFERASE YLR126C-RELATED"/>
    <property type="match status" value="1"/>
</dbReference>
<keyword evidence="2" id="KW-0315">Glutamine amidotransferase</keyword>
<dbReference type="Pfam" id="PF00117">
    <property type="entry name" value="GATase"/>
    <property type="match status" value="1"/>
</dbReference>
<dbReference type="InterPro" id="IPR017926">
    <property type="entry name" value="GATASE"/>
</dbReference>
<dbReference type="EMBL" id="CP104694">
    <property type="protein sequence ID" value="UXI68611.1"/>
    <property type="molecule type" value="Genomic_DNA"/>
</dbReference>
<dbReference type="SUPFAM" id="SSF52317">
    <property type="entry name" value="Class I glutamine amidotransferase-like"/>
    <property type="match status" value="1"/>
</dbReference>
<reference evidence="2" key="1">
    <citation type="submission" date="2022-09" db="EMBL/GenBank/DDBJ databases">
        <title>Tahibacter sp. nov., isolated from a fresh water.</title>
        <authorList>
            <person name="Baek J.H."/>
            <person name="Lee J.K."/>
            <person name="Kim J.M."/>
            <person name="Jeon C.O."/>
        </authorList>
    </citation>
    <scope>NUCLEOTIDE SEQUENCE</scope>
    <source>
        <strain evidence="2">W38</strain>
    </source>
</reference>
<evidence type="ECO:0000313" key="3">
    <source>
        <dbReference type="Proteomes" id="UP001064632"/>
    </source>
</evidence>
<accession>A0ABY6BG80</accession>
<dbReference type="Proteomes" id="UP001064632">
    <property type="component" value="Chromosome"/>
</dbReference>
<proteinExistence type="predicted"/>
<feature type="domain" description="Glutamine amidotransferase" evidence="1">
    <location>
        <begin position="51"/>
        <end position="193"/>
    </location>
</feature>
<sequence>MRPFLIVQTGTTLPALRARRRDFPHWFRIGMGLPVGTVHIHDATADAAFPALDRYAGVIVTGSGAMVTERQAWSERTAEWLATVARAASCPVLGVCYGHQLLAHGLGGEVGWAPKGREIGTRDIVCTSATRSDPLFAPLARGFRAQTTHQQSVLTPPAGALVLAASDHDAHQAVRYGERAWGVQFHPEFSAGVMAGYVRGRAERLREEGIDPGVLLQTCGPTPAGRRLLRRFVRLAERS</sequence>
<protein>
    <submittedName>
        <fullName evidence="2">Glutamine amidotransferase</fullName>
    </submittedName>
</protein>
<dbReference type="CDD" id="cd01741">
    <property type="entry name" value="GATase1_1"/>
    <property type="match status" value="1"/>
</dbReference>
<keyword evidence="3" id="KW-1185">Reference proteome</keyword>
<gene>
    <name evidence="2" type="ORF">N4264_02880</name>
</gene>
<dbReference type="PRINTS" id="PR00096">
    <property type="entry name" value="GATASE"/>
</dbReference>
<dbReference type="InterPro" id="IPR029062">
    <property type="entry name" value="Class_I_gatase-like"/>
</dbReference>
<evidence type="ECO:0000259" key="1">
    <source>
        <dbReference type="Pfam" id="PF00117"/>
    </source>
</evidence>
<organism evidence="2 3">
    <name type="scientific">Tahibacter amnicola</name>
    <dbReference type="NCBI Taxonomy" id="2976241"/>
    <lineage>
        <taxon>Bacteria</taxon>
        <taxon>Pseudomonadati</taxon>
        <taxon>Pseudomonadota</taxon>
        <taxon>Gammaproteobacteria</taxon>
        <taxon>Lysobacterales</taxon>
        <taxon>Rhodanobacteraceae</taxon>
        <taxon>Tahibacter</taxon>
    </lineage>
</organism>
<dbReference type="InterPro" id="IPR044992">
    <property type="entry name" value="ChyE-like"/>
</dbReference>
<dbReference type="PANTHER" id="PTHR42695">
    <property type="entry name" value="GLUTAMINE AMIDOTRANSFERASE YLR126C-RELATED"/>
    <property type="match status" value="1"/>
</dbReference>